<dbReference type="EMBL" id="ANNX02000047">
    <property type="protein sequence ID" value="KYC37315.1"/>
    <property type="molecule type" value="Genomic_DNA"/>
</dbReference>
<keyword evidence="2" id="KW-1185">Reference proteome</keyword>
<dbReference type="RefSeq" id="WP_017747488.1">
    <property type="nucleotide sequence ID" value="NZ_KQ976354.1"/>
</dbReference>
<dbReference type="STRING" id="128403.WA1_47740"/>
<dbReference type="Proteomes" id="UP000076925">
    <property type="component" value="Unassembled WGS sequence"/>
</dbReference>
<evidence type="ECO:0000313" key="2">
    <source>
        <dbReference type="Proteomes" id="UP000076925"/>
    </source>
</evidence>
<name>A0A139WY00_9CYAN</name>
<sequence>MSADPEEEDVLMSEFDSVLEKPPLRPAMEEMVAMDLEADLAEIQKPVPPAPFTPETVEQLFTTSVILRACGAKFENKGDRIWYLTYKGQDYTVTFYPSVFDETPSMRLMTFGDPIFETLLQLGQE</sequence>
<organism evidence="1 2">
    <name type="scientific">Scytonema hofmannii PCC 7110</name>
    <dbReference type="NCBI Taxonomy" id="128403"/>
    <lineage>
        <taxon>Bacteria</taxon>
        <taxon>Bacillati</taxon>
        <taxon>Cyanobacteriota</taxon>
        <taxon>Cyanophyceae</taxon>
        <taxon>Nostocales</taxon>
        <taxon>Scytonemataceae</taxon>
        <taxon>Scytonema</taxon>
    </lineage>
</organism>
<gene>
    <name evidence="1" type="ORF">WA1_47740</name>
</gene>
<reference evidence="1 2" key="1">
    <citation type="journal article" date="2013" name="Genome Biol. Evol.">
        <title>Genomes of Stigonematalean cyanobacteria (subsection V) and the evolution of oxygenic photosynthesis from prokaryotes to plastids.</title>
        <authorList>
            <person name="Dagan T."/>
            <person name="Roettger M."/>
            <person name="Stucken K."/>
            <person name="Landan G."/>
            <person name="Koch R."/>
            <person name="Major P."/>
            <person name="Gould S.B."/>
            <person name="Goremykin V.V."/>
            <person name="Rippka R."/>
            <person name="Tandeau de Marsac N."/>
            <person name="Gugger M."/>
            <person name="Lockhart P.J."/>
            <person name="Allen J.F."/>
            <person name="Brune I."/>
            <person name="Maus I."/>
            <person name="Puhler A."/>
            <person name="Martin W.F."/>
        </authorList>
    </citation>
    <scope>NUCLEOTIDE SEQUENCE [LARGE SCALE GENOMIC DNA]</scope>
    <source>
        <strain evidence="1 2">PCC 7110</strain>
    </source>
</reference>
<evidence type="ECO:0000313" key="1">
    <source>
        <dbReference type="EMBL" id="KYC37315.1"/>
    </source>
</evidence>
<accession>A0A139WY00</accession>
<protein>
    <submittedName>
        <fullName evidence="1">Uncharacterized protein</fullName>
    </submittedName>
</protein>
<dbReference type="AlphaFoldDB" id="A0A139WY00"/>
<proteinExistence type="predicted"/>
<comment type="caution">
    <text evidence="1">The sequence shown here is derived from an EMBL/GenBank/DDBJ whole genome shotgun (WGS) entry which is preliminary data.</text>
</comment>